<dbReference type="PROSITE" id="PS50110">
    <property type="entry name" value="RESPONSE_REGULATORY"/>
    <property type="match status" value="1"/>
</dbReference>
<dbReference type="RefSeq" id="XP_001027900.2">
    <property type="nucleotide sequence ID" value="XM_001027900.2"/>
</dbReference>
<keyword evidence="7" id="KW-0808">Transferase</keyword>
<keyword evidence="8" id="KW-1185">Reference proteome</keyword>
<dbReference type="CDD" id="cd17546">
    <property type="entry name" value="REC_hyHK_CKI1_RcsC-like"/>
    <property type="match status" value="1"/>
</dbReference>
<dbReference type="InterPro" id="IPR005467">
    <property type="entry name" value="His_kinase_dom"/>
</dbReference>
<evidence type="ECO:0000313" key="7">
    <source>
        <dbReference type="EMBL" id="EAS07658.2"/>
    </source>
</evidence>
<dbReference type="PANTHER" id="PTHR43719:SF28">
    <property type="entry name" value="PEROXIDE STRESS-ACTIVATED HISTIDINE KINASE MAK1-RELATED"/>
    <property type="match status" value="1"/>
</dbReference>
<feature type="compositionally biased region" description="Low complexity" evidence="3">
    <location>
        <begin position="262"/>
        <end position="297"/>
    </location>
</feature>
<dbReference type="InterPro" id="IPR011006">
    <property type="entry name" value="CheY-like_superfamily"/>
</dbReference>
<keyword evidence="1 2" id="KW-0597">Phosphoprotein</keyword>
<accession>I7MN03</accession>
<keyword evidence="4" id="KW-1133">Transmembrane helix</keyword>
<name>I7MN03_TETTS</name>
<feature type="modified residue" description="4-aspartylphosphate" evidence="2">
    <location>
        <position position="1312"/>
    </location>
</feature>
<feature type="transmembrane region" description="Helical" evidence="4">
    <location>
        <begin position="53"/>
        <end position="71"/>
    </location>
</feature>
<feature type="domain" description="Response regulatory" evidence="6">
    <location>
        <begin position="1238"/>
        <end position="1383"/>
    </location>
</feature>
<keyword evidence="4" id="KW-0472">Membrane</keyword>
<dbReference type="InterPro" id="IPR036890">
    <property type="entry name" value="HATPase_C_sf"/>
</dbReference>
<evidence type="ECO:0000259" key="5">
    <source>
        <dbReference type="PROSITE" id="PS50109"/>
    </source>
</evidence>
<evidence type="ECO:0000256" key="1">
    <source>
        <dbReference type="ARBA" id="ARBA00022553"/>
    </source>
</evidence>
<dbReference type="Gene3D" id="3.30.565.10">
    <property type="entry name" value="Histidine kinase-like ATPase, C-terminal domain"/>
    <property type="match status" value="1"/>
</dbReference>
<proteinExistence type="predicted"/>
<sequence length="1387" mass="160435">MKILFFFMVLTDKKLNCKQYKNYSMIYLILFIIWVTLFGMSSGVISYKADGRAFVVSQYLLIFIEINYFILADLRIQMILKFISIFYAIIFSGTFSRVYFDQTDNLQIICDTLLFICNSLVVLIVSYKILKSQEAKMHKNRESTDSKIHTDTQKEKCDKHYEYGDIQSHNKNQAQPYYQDDQYAKQNQHKMNLIEGSINHAIGSKQQVFKSSGANLSNYHQDRQESNLTLKNIEIEEITKNMANTPQAGEADVTEETSIARQISKQSQKQYSPKKALTNNSNKNGGNNQNKNINTQNKPSNSFLYYARTYDDQIQKTQFEVSFNLGVNKMKEDHDETSNNLLLQDFQKTQQPSSTSIIEPQSQKQIQLKQFQNSSASSSQQKIQFNNNTFNAQQQIDSIACSGMFANSNERSNTKEKTAFFNNAYSQVQLETFNQIKNSQIIEKSSEDQTITEINNEFEICYNILNCVDFAAFKMDISGSWKIDFQNQAAKRLLEQNKMDVAQIFKRITNISLSKESYSTISSLGLMNNDYKFSPQIKNSGPRQASSKIFQKYMGASQKNKDELVSSLAQLNTFSRRIDMSELRLSPNPSNNLSWQQNIAQQENNKNLNNYSVKSNQYQSCQSSPSSINSMTVYQFINNIKNSLRSQNFDASLSMQNSYRTKSQTYDKNCQKLQIQTFSLEDGVRLFSNEDIIKIYIVNNKYIVVIIENMEKYYDAAKNQVTKNVQNRMLQTISHEFGTYLGFLFSNLNISMQDSEVPEKMKTEYLIPFHQNVMLIHLLIQDFKDYQDILINRFKIRLIKSDIIKLFKESIDLVRMQAEDKQIQIKEHIQNIQSNIHIDPIRFKQILINLLQNSLKFSDQNTQIDIYLQHPSDDNENLQVIVQDQGIGMDEEEQKALTRLLQEGVSENKISHKTSGYGFGLTVSNKIAVKLNEEIICEKTKQPDSKKQKKLNQQNQQGLYFESIPKKGSKFWFFINVEKSEYLNQQQQIMFQSISNQKKQMQTSIMMVNDQLIEFENRSHLTKTASLNHELRCTLQADSVFIDEQHKNKLNTYSVFPSPKLSQENKTFSIKQSLKHSNGSIQDSTSSDTKNIHNVPPTLQTNQTNIHLSYINSSSENQSPKPPQIKANNSTFSFNNACQQAQRNTSNDISKCTKSVENNRSIEEVEQLEMSDHLPPIPNSNIEEKAFEVLRQNKLSDTELSLEQNDQIGSLNQINLNIGDLCRQQKSEMFLQSIDLPYILIVDDCQTNHYCLMLYLEKIFKISKKQILQAYNGVQGYEKFLQYQSKVQQICQIFIQEFNLQNKGKIKLIFMDLNMPIQNGKESTQQIREYEKENNLKSSAIVAYTAYSDPTTENECLTECGFNYFLAKPLTDANKLREILQYEELIS</sequence>
<feature type="domain" description="Histidine kinase" evidence="5">
    <location>
        <begin position="732"/>
        <end position="935"/>
    </location>
</feature>
<dbReference type="EMBL" id="GG662212">
    <property type="protein sequence ID" value="EAS07658.2"/>
    <property type="molecule type" value="Genomic_DNA"/>
</dbReference>
<feature type="transmembrane region" description="Helical" evidence="4">
    <location>
        <begin position="106"/>
        <end position="130"/>
    </location>
</feature>
<dbReference type="SMART" id="SM00448">
    <property type="entry name" value="REC"/>
    <property type="match status" value="1"/>
</dbReference>
<dbReference type="KEGG" id="tet:TTHERM_00497110"/>
<dbReference type="InParanoid" id="I7MN03"/>
<keyword evidence="7" id="KW-0418">Kinase</keyword>
<dbReference type="OrthoDB" id="303614at2759"/>
<feature type="region of interest" description="Disordered" evidence="3">
    <location>
        <begin position="1072"/>
        <end position="1103"/>
    </location>
</feature>
<dbReference type="Pfam" id="PF00072">
    <property type="entry name" value="Response_reg"/>
    <property type="match status" value="1"/>
</dbReference>
<dbReference type="Proteomes" id="UP000009168">
    <property type="component" value="Unassembled WGS sequence"/>
</dbReference>
<reference evidence="8" key="1">
    <citation type="journal article" date="2006" name="PLoS Biol.">
        <title>Macronuclear genome sequence of the ciliate Tetrahymena thermophila, a model eukaryote.</title>
        <authorList>
            <person name="Eisen J.A."/>
            <person name="Coyne R.S."/>
            <person name="Wu M."/>
            <person name="Wu D."/>
            <person name="Thiagarajan M."/>
            <person name="Wortman J.R."/>
            <person name="Badger J.H."/>
            <person name="Ren Q."/>
            <person name="Amedeo P."/>
            <person name="Jones K.M."/>
            <person name="Tallon L.J."/>
            <person name="Delcher A.L."/>
            <person name="Salzberg S.L."/>
            <person name="Silva J.C."/>
            <person name="Haas B.J."/>
            <person name="Majoros W.H."/>
            <person name="Farzad M."/>
            <person name="Carlton J.M."/>
            <person name="Smith R.K. Jr."/>
            <person name="Garg J."/>
            <person name="Pearlman R.E."/>
            <person name="Karrer K.M."/>
            <person name="Sun L."/>
            <person name="Manning G."/>
            <person name="Elde N.C."/>
            <person name="Turkewitz A.P."/>
            <person name="Asai D.J."/>
            <person name="Wilkes D.E."/>
            <person name="Wang Y."/>
            <person name="Cai H."/>
            <person name="Collins K."/>
            <person name="Stewart B.A."/>
            <person name="Lee S.R."/>
            <person name="Wilamowska K."/>
            <person name="Weinberg Z."/>
            <person name="Ruzzo W.L."/>
            <person name="Wloga D."/>
            <person name="Gaertig J."/>
            <person name="Frankel J."/>
            <person name="Tsao C.-C."/>
            <person name="Gorovsky M.A."/>
            <person name="Keeling P.J."/>
            <person name="Waller R.F."/>
            <person name="Patron N.J."/>
            <person name="Cherry J.M."/>
            <person name="Stover N.A."/>
            <person name="Krieger C.J."/>
            <person name="del Toro C."/>
            <person name="Ryder H.F."/>
            <person name="Williamson S.C."/>
            <person name="Barbeau R.A."/>
            <person name="Hamilton E.P."/>
            <person name="Orias E."/>
        </authorList>
    </citation>
    <scope>NUCLEOTIDE SEQUENCE [LARGE SCALE GENOMIC DNA]</scope>
    <source>
        <strain evidence="8">SB210</strain>
    </source>
</reference>
<protein>
    <submittedName>
        <fullName evidence="7">ATPase, histidine kinase-, DNA gyrase B</fullName>
    </submittedName>
</protein>
<dbReference type="GO" id="GO:0016301">
    <property type="term" value="F:kinase activity"/>
    <property type="evidence" value="ECO:0007669"/>
    <property type="project" value="UniProtKB-KW"/>
</dbReference>
<evidence type="ECO:0000256" key="2">
    <source>
        <dbReference type="PROSITE-ProRule" id="PRU00169"/>
    </source>
</evidence>
<feature type="transmembrane region" description="Helical" evidence="4">
    <location>
        <begin position="23"/>
        <end position="47"/>
    </location>
</feature>
<feature type="region of interest" description="Disordered" evidence="3">
    <location>
        <begin position="241"/>
        <end position="299"/>
    </location>
</feature>
<dbReference type="STRING" id="312017.I7MN03"/>
<keyword evidence="4" id="KW-0812">Transmembrane</keyword>
<dbReference type="eggNOG" id="KOG0519">
    <property type="taxonomic scope" value="Eukaryota"/>
</dbReference>
<dbReference type="Pfam" id="PF02518">
    <property type="entry name" value="HATPase_c"/>
    <property type="match status" value="1"/>
</dbReference>
<dbReference type="GO" id="GO:0000160">
    <property type="term" value="P:phosphorelay signal transduction system"/>
    <property type="evidence" value="ECO:0007669"/>
    <property type="project" value="InterPro"/>
</dbReference>
<gene>
    <name evidence="7" type="ORF">TTHERM_00497110</name>
</gene>
<evidence type="ECO:0000256" key="3">
    <source>
        <dbReference type="SAM" id="MobiDB-lite"/>
    </source>
</evidence>
<dbReference type="InterPro" id="IPR050956">
    <property type="entry name" value="2C_system_His_kinase"/>
</dbReference>
<dbReference type="SMART" id="SM00387">
    <property type="entry name" value="HATPase_c"/>
    <property type="match status" value="1"/>
</dbReference>
<organism evidence="7 8">
    <name type="scientific">Tetrahymena thermophila (strain SB210)</name>
    <dbReference type="NCBI Taxonomy" id="312017"/>
    <lineage>
        <taxon>Eukaryota</taxon>
        <taxon>Sar</taxon>
        <taxon>Alveolata</taxon>
        <taxon>Ciliophora</taxon>
        <taxon>Intramacronucleata</taxon>
        <taxon>Oligohymenophorea</taxon>
        <taxon>Hymenostomatida</taxon>
        <taxon>Tetrahymenina</taxon>
        <taxon>Tetrahymenidae</taxon>
        <taxon>Tetrahymena</taxon>
    </lineage>
</organism>
<dbReference type="GeneID" id="7845545"/>
<dbReference type="Gene3D" id="3.40.50.2300">
    <property type="match status" value="1"/>
</dbReference>
<dbReference type="PANTHER" id="PTHR43719">
    <property type="entry name" value="TWO-COMPONENT HISTIDINE KINASE"/>
    <property type="match status" value="1"/>
</dbReference>
<evidence type="ECO:0000313" key="8">
    <source>
        <dbReference type="Proteomes" id="UP000009168"/>
    </source>
</evidence>
<feature type="transmembrane region" description="Helical" evidence="4">
    <location>
        <begin position="78"/>
        <end position="100"/>
    </location>
</feature>
<dbReference type="InterPro" id="IPR001789">
    <property type="entry name" value="Sig_transdc_resp-reg_receiver"/>
</dbReference>
<dbReference type="InterPro" id="IPR003594">
    <property type="entry name" value="HATPase_dom"/>
</dbReference>
<dbReference type="PROSITE" id="PS50109">
    <property type="entry name" value="HIS_KIN"/>
    <property type="match status" value="1"/>
</dbReference>
<feature type="compositionally biased region" description="Polar residues" evidence="3">
    <location>
        <begin position="1072"/>
        <end position="1089"/>
    </location>
</feature>
<evidence type="ECO:0000259" key="6">
    <source>
        <dbReference type="PROSITE" id="PS50110"/>
    </source>
</evidence>
<dbReference type="SUPFAM" id="SSF55874">
    <property type="entry name" value="ATPase domain of HSP90 chaperone/DNA topoisomerase II/histidine kinase"/>
    <property type="match status" value="1"/>
</dbReference>
<evidence type="ECO:0000256" key="4">
    <source>
        <dbReference type="SAM" id="Phobius"/>
    </source>
</evidence>
<dbReference type="SUPFAM" id="SSF52172">
    <property type="entry name" value="CheY-like"/>
    <property type="match status" value="1"/>
</dbReference>